<accession>A0ABX3C0F5</accession>
<organism evidence="1 2">
    <name type="scientific">Mycobacteroides saopaulense</name>
    <dbReference type="NCBI Taxonomy" id="1578165"/>
    <lineage>
        <taxon>Bacteria</taxon>
        <taxon>Bacillati</taxon>
        <taxon>Actinomycetota</taxon>
        <taxon>Actinomycetes</taxon>
        <taxon>Mycobacteriales</taxon>
        <taxon>Mycobacteriaceae</taxon>
        <taxon>Mycobacteroides</taxon>
    </lineage>
</organism>
<gene>
    <name evidence="1" type="ORF">BKG73_12695</name>
</gene>
<comment type="caution">
    <text evidence="1">The sequence shown here is derived from an EMBL/GenBank/DDBJ whole genome shotgun (WGS) entry which is preliminary data.</text>
</comment>
<reference evidence="1 2" key="1">
    <citation type="submission" date="2016-10" db="EMBL/GenBank/DDBJ databases">
        <title>Evaluation of Human, Animal and Environmental Mycobacterium chelonae Isolates by Core Genome Phylogenomic Analysis, Targeted Gene Comparison, and Anti-microbial Susceptibility Patterns: A Tale of Mistaken Identities.</title>
        <authorList>
            <person name="Fogelson S.B."/>
            <person name="Camus A.C."/>
            <person name="Lorenz W."/>
            <person name="Vasireddy R."/>
            <person name="Vasireddy S."/>
            <person name="Smith T."/>
            <person name="Brown-Elliott B.A."/>
            <person name="Wallace R.J.Jr."/>
            <person name="Hasan N.A."/>
            <person name="Reischl U."/>
            <person name="Sanchez S."/>
        </authorList>
    </citation>
    <scope>NUCLEOTIDE SEQUENCE [LARGE SCALE GENOMIC DNA]</scope>
    <source>
        <strain evidence="1 2">8528</strain>
    </source>
</reference>
<keyword evidence="2" id="KW-1185">Reference proteome</keyword>
<dbReference type="Proteomes" id="UP000179621">
    <property type="component" value="Unassembled WGS sequence"/>
</dbReference>
<name>A0ABX3C0F5_9MYCO</name>
<sequence length="81" mass="9279">MYPKEISNLSIRKIDLLPRCNEDAEGGAADCDEPAVARVEDPNGEGVDWYFCEDHFKEFLLKECQDHVRRGQKVPLCLQVQ</sequence>
<protein>
    <submittedName>
        <fullName evidence="1">Uncharacterized protein</fullName>
    </submittedName>
</protein>
<dbReference type="EMBL" id="MLIH01000012">
    <property type="protein sequence ID" value="OHU09972.1"/>
    <property type="molecule type" value="Genomic_DNA"/>
</dbReference>
<evidence type="ECO:0000313" key="1">
    <source>
        <dbReference type="EMBL" id="OHU09972.1"/>
    </source>
</evidence>
<proteinExistence type="predicted"/>
<evidence type="ECO:0000313" key="2">
    <source>
        <dbReference type="Proteomes" id="UP000179621"/>
    </source>
</evidence>